<dbReference type="Pfam" id="PF18029">
    <property type="entry name" value="Glyoxalase_6"/>
    <property type="match status" value="1"/>
</dbReference>
<dbReference type="InterPro" id="IPR029068">
    <property type="entry name" value="Glyas_Bleomycin-R_OHBP_Dase"/>
</dbReference>
<name>A0A1B7M0S7_9MICC</name>
<feature type="domain" description="Glyoxalase-like" evidence="6">
    <location>
        <begin position="106"/>
        <end position="214"/>
    </location>
</feature>
<dbReference type="SUPFAM" id="SSF54593">
    <property type="entry name" value="Glyoxalase/Bleomycin resistance protein/Dihydroxybiphenyl dioxygenase"/>
    <property type="match status" value="1"/>
</dbReference>
<sequence>MTNVTSSQAQEQLSDWTVVDGRLEISVRAKDFVQAIEFVNRFTNLAEAQNHHPDFDIRYNTIRMRVVSHDVGGLTDRDINFATAVNVLIEEMGLKRQPEKITRSHVVLVSANVDAIKPFWQVIFDFKAAKNDQFLTDRSDVLPPIRFHHLSNAPVSDGDDNATPAPGNVHFEVFVPSSLAKDRLQAALEAGGKLLSDANATDQWELADKDGNRVLLRTDQ</sequence>
<dbReference type="SUPFAM" id="SSF55248">
    <property type="entry name" value="PCD-like"/>
    <property type="match status" value="1"/>
</dbReference>
<dbReference type="STRING" id="1837282.A6F49_08215"/>
<keyword evidence="5" id="KW-0456">Lyase</keyword>
<comment type="caution">
    <text evidence="7">The sequence shown here is derived from an EMBL/GenBank/DDBJ whole genome shotgun (WGS) entry which is preliminary data.</text>
</comment>
<dbReference type="EMBL" id="LXEY01000015">
    <property type="protein sequence ID" value="OAV61858.1"/>
    <property type="molecule type" value="Genomic_DNA"/>
</dbReference>
<dbReference type="NCBIfam" id="NF002017">
    <property type="entry name" value="PRK00823.1-2"/>
    <property type="match status" value="1"/>
</dbReference>
<dbReference type="Gene3D" id="3.30.1360.20">
    <property type="entry name" value="Transcriptional coactivator/pterin dehydratase"/>
    <property type="match status" value="1"/>
</dbReference>
<comment type="catalytic activity">
    <reaction evidence="1">
        <text>(4aS,6R)-4a-hydroxy-L-erythro-5,6,7,8-tetrahydrobiopterin = (6R)-L-erythro-6,7-dihydrobiopterin + H2O</text>
        <dbReference type="Rhea" id="RHEA:11920"/>
        <dbReference type="ChEBI" id="CHEBI:15377"/>
        <dbReference type="ChEBI" id="CHEBI:15642"/>
        <dbReference type="ChEBI" id="CHEBI:43120"/>
        <dbReference type="EC" id="4.2.1.96"/>
    </reaction>
</comment>
<reference evidence="7 8" key="1">
    <citation type="submission" date="2016-04" db="EMBL/GenBank/DDBJ databases">
        <title>First whole genome shotgun sequence of the bacterium Enteractinococcus sp. strain UASWS1574.</title>
        <authorList>
            <person name="Crovadore J."/>
            <person name="Chablais R."/>
            <person name="Lefort F."/>
        </authorList>
    </citation>
    <scope>NUCLEOTIDE SEQUENCE [LARGE SCALE GENOMIC DNA]</scope>
    <source>
        <strain evidence="7 8">UASWS1574</strain>
    </source>
</reference>
<dbReference type="PANTHER" id="PTHR12599">
    <property type="entry name" value="PTERIN-4-ALPHA-CARBINOLAMINE DEHYDRATASE"/>
    <property type="match status" value="1"/>
</dbReference>
<dbReference type="Proteomes" id="UP000078292">
    <property type="component" value="Unassembled WGS sequence"/>
</dbReference>
<evidence type="ECO:0000256" key="3">
    <source>
        <dbReference type="ARBA" id="ARBA00013252"/>
    </source>
</evidence>
<protein>
    <recommendedName>
        <fullName evidence="4">Putative pterin-4-alpha-carbinolamine dehydratase</fullName>
        <ecNumber evidence="3">4.2.1.96</ecNumber>
    </recommendedName>
</protein>
<organism evidence="7 8">
    <name type="scientific">Enteractinococcus helveticum</name>
    <dbReference type="NCBI Taxonomy" id="1837282"/>
    <lineage>
        <taxon>Bacteria</taxon>
        <taxon>Bacillati</taxon>
        <taxon>Actinomycetota</taxon>
        <taxon>Actinomycetes</taxon>
        <taxon>Micrococcales</taxon>
        <taxon>Micrococcaceae</taxon>
    </lineage>
</organism>
<evidence type="ECO:0000313" key="8">
    <source>
        <dbReference type="Proteomes" id="UP000078292"/>
    </source>
</evidence>
<dbReference type="AlphaFoldDB" id="A0A1B7M0S7"/>
<gene>
    <name evidence="7" type="ORF">A6F49_08215</name>
</gene>
<dbReference type="GO" id="GO:0008124">
    <property type="term" value="F:4-alpha-hydroxytetrahydrobiopterin dehydratase activity"/>
    <property type="evidence" value="ECO:0007669"/>
    <property type="project" value="UniProtKB-EC"/>
</dbReference>
<evidence type="ECO:0000256" key="2">
    <source>
        <dbReference type="ARBA" id="ARBA00006472"/>
    </source>
</evidence>
<dbReference type="InterPro" id="IPR036428">
    <property type="entry name" value="PCD_sf"/>
</dbReference>
<evidence type="ECO:0000313" key="7">
    <source>
        <dbReference type="EMBL" id="OAV61858.1"/>
    </source>
</evidence>
<proteinExistence type="inferred from homology"/>
<dbReference type="RefSeq" id="WP_043057317.1">
    <property type="nucleotide sequence ID" value="NZ_LXEY01000015.1"/>
</dbReference>
<dbReference type="CDD" id="cd00488">
    <property type="entry name" value="PCD_DCoH"/>
    <property type="match status" value="1"/>
</dbReference>
<dbReference type="InterPro" id="IPR041581">
    <property type="entry name" value="Glyoxalase_6"/>
</dbReference>
<dbReference type="EC" id="4.2.1.96" evidence="3"/>
<accession>A0A1B7M0S7</accession>
<dbReference type="InterPro" id="IPR001533">
    <property type="entry name" value="Pterin_deHydtase"/>
</dbReference>
<evidence type="ECO:0000256" key="1">
    <source>
        <dbReference type="ARBA" id="ARBA00001554"/>
    </source>
</evidence>
<evidence type="ECO:0000259" key="6">
    <source>
        <dbReference type="Pfam" id="PF18029"/>
    </source>
</evidence>
<keyword evidence="8" id="KW-1185">Reference proteome</keyword>
<evidence type="ECO:0000256" key="5">
    <source>
        <dbReference type="ARBA" id="ARBA00023239"/>
    </source>
</evidence>
<dbReference type="Pfam" id="PF01329">
    <property type="entry name" value="Pterin_4a"/>
    <property type="match status" value="1"/>
</dbReference>
<comment type="similarity">
    <text evidence="2">Belongs to the pterin-4-alpha-carbinolamine dehydratase family.</text>
</comment>
<dbReference type="PANTHER" id="PTHR12599:SF0">
    <property type="entry name" value="PTERIN-4-ALPHA-CARBINOLAMINE DEHYDRATASE"/>
    <property type="match status" value="1"/>
</dbReference>
<dbReference type="OrthoDB" id="15077at2"/>
<evidence type="ECO:0000256" key="4">
    <source>
        <dbReference type="ARBA" id="ARBA00021735"/>
    </source>
</evidence>
<dbReference type="GO" id="GO:0006729">
    <property type="term" value="P:tetrahydrobiopterin biosynthetic process"/>
    <property type="evidence" value="ECO:0007669"/>
    <property type="project" value="InterPro"/>
</dbReference>